<evidence type="ECO:0000256" key="1">
    <source>
        <dbReference type="SAM" id="SignalP"/>
    </source>
</evidence>
<dbReference type="Proteomes" id="UP000276133">
    <property type="component" value="Unassembled WGS sequence"/>
</dbReference>
<name>A0A3M7Q1J4_BRAPC</name>
<feature type="signal peptide" evidence="1">
    <location>
        <begin position="1"/>
        <end position="19"/>
    </location>
</feature>
<comment type="caution">
    <text evidence="2">The sequence shown here is derived from an EMBL/GenBank/DDBJ whole genome shotgun (WGS) entry which is preliminary data.</text>
</comment>
<evidence type="ECO:0000313" key="3">
    <source>
        <dbReference type="Proteomes" id="UP000276133"/>
    </source>
</evidence>
<evidence type="ECO:0000313" key="2">
    <source>
        <dbReference type="EMBL" id="RNA05270.1"/>
    </source>
</evidence>
<gene>
    <name evidence="2" type="ORF">BpHYR1_031033</name>
</gene>
<keyword evidence="3" id="KW-1185">Reference proteome</keyword>
<sequence>MVRFFHLAQLIFTLNCVEAIAVSINSVIEPQPLIFIALLKAENTTDEHLNLENCAGKIWSKMVEPTQRIQGLLQLECDWYYKLLLQEMASYYEKAQTNGEKN</sequence>
<organism evidence="2 3">
    <name type="scientific">Brachionus plicatilis</name>
    <name type="common">Marine rotifer</name>
    <name type="synonym">Brachionus muelleri</name>
    <dbReference type="NCBI Taxonomy" id="10195"/>
    <lineage>
        <taxon>Eukaryota</taxon>
        <taxon>Metazoa</taxon>
        <taxon>Spiralia</taxon>
        <taxon>Gnathifera</taxon>
        <taxon>Rotifera</taxon>
        <taxon>Eurotatoria</taxon>
        <taxon>Monogononta</taxon>
        <taxon>Pseudotrocha</taxon>
        <taxon>Ploima</taxon>
        <taxon>Brachionidae</taxon>
        <taxon>Brachionus</taxon>
    </lineage>
</organism>
<accession>A0A3M7Q1J4</accession>
<proteinExistence type="predicted"/>
<keyword evidence="1" id="KW-0732">Signal</keyword>
<evidence type="ECO:0008006" key="4">
    <source>
        <dbReference type="Google" id="ProtNLM"/>
    </source>
</evidence>
<dbReference type="AlphaFoldDB" id="A0A3M7Q1J4"/>
<reference evidence="2 3" key="1">
    <citation type="journal article" date="2018" name="Sci. Rep.">
        <title>Genomic signatures of local adaptation to the degree of environmental predictability in rotifers.</title>
        <authorList>
            <person name="Franch-Gras L."/>
            <person name="Hahn C."/>
            <person name="Garcia-Roger E.M."/>
            <person name="Carmona M.J."/>
            <person name="Serra M."/>
            <person name="Gomez A."/>
        </authorList>
    </citation>
    <scope>NUCLEOTIDE SEQUENCE [LARGE SCALE GENOMIC DNA]</scope>
    <source>
        <strain evidence="2">HYR1</strain>
    </source>
</reference>
<dbReference type="EMBL" id="REGN01007799">
    <property type="protein sequence ID" value="RNA05270.1"/>
    <property type="molecule type" value="Genomic_DNA"/>
</dbReference>
<protein>
    <recommendedName>
        <fullName evidence="4">Secreted protein</fullName>
    </recommendedName>
</protein>
<feature type="chain" id="PRO_5017962502" description="Secreted protein" evidence="1">
    <location>
        <begin position="20"/>
        <end position="102"/>
    </location>
</feature>